<evidence type="ECO:0000259" key="2">
    <source>
        <dbReference type="Pfam" id="PF04991"/>
    </source>
</evidence>
<dbReference type="GO" id="GO:0009100">
    <property type="term" value="P:glycoprotein metabolic process"/>
    <property type="evidence" value="ECO:0007669"/>
    <property type="project" value="UniProtKB-ARBA"/>
</dbReference>
<reference evidence="3 4" key="2">
    <citation type="submission" date="2018-11" db="EMBL/GenBank/DDBJ databases">
        <authorList>
            <consortium name="Pathogen Informatics"/>
        </authorList>
    </citation>
    <scope>NUCLEOTIDE SEQUENCE [LARGE SCALE GENOMIC DNA]</scope>
    <source>
        <strain evidence="3 4">Egypt</strain>
    </source>
</reference>
<dbReference type="Pfam" id="PF04991">
    <property type="entry name" value="LicD"/>
    <property type="match status" value="1"/>
</dbReference>
<name>A0A183A7Y6_9TREM</name>
<dbReference type="OrthoDB" id="419198at2759"/>
<reference evidence="5" key="1">
    <citation type="submission" date="2016-06" db="UniProtKB">
        <authorList>
            <consortium name="WormBaseParasite"/>
        </authorList>
    </citation>
    <scope>IDENTIFICATION</scope>
</reference>
<dbReference type="WBParaSite" id="ECPE_0000307401-mRNA-1">
    <property type="protein sequence ID" value="ECPE_0000307401-mRNA-1"/>
    <property type="gene ID" value="ECPE_0000307401"/>
</dbReference>
<dbReference type="Proteomes" id="UP000272942">
    <property type="component" value="Unassembled WGS sequence"/>
</dbReference>
<sequence length="357" mass="40972">MLPVLSLLSLAAILLYFWGRNCSLPKRITLDAFLVKPNMTQNAWHALPNLRQLQWPKPPCAKSPTGRKYRNGTVYPLPPAFLPVMSCGQRALSKRMLKRFSDLMFENGLGDRFILNAGTLVGSFQHHDFVPWDDDVDVLVDLGVRTKVRELLQTLEPEFKSIAHPRHDKIFAPIIDERLNDFDVQRSRKTSRLAWGWPFLDIGYFESNATHLWDQTNRNQPSKILAKLIVFPLMFRPLGLDWYPTPYDTLGFIRKVYGKTGGCSMFGYSHVLEGRGPRGHVSCWNLGRRYAFVQRTLAPPGQYEFVDSHLNEVFTVGEEILFYRSRKGPLIVHKIPIPTFLNYTDVNAYAFGDEDLA</sequence>
<evidence type="ECO:0000256" key="1">
    <source>
        <dbReference type="SAM" id="SignalP"/>
    </source>
</evidence>
<dbReference type="AlphaFoldDB" id="A0A183A7Y6"/>
<gene>
    <name evidence="3" type="ORF">ECPE_LOCUS3071</name>
</gene>
<evidence type="ECO:0000313" key="4">
    <source>
        <dbReference type="Proteomes" id="UP000272942"/>
    </source>
</evidence>
<dbReference type="EMBL" id="UZAN01040078">
    <property type="protein sequence ID" value="VDP68351.1"/>
    <property type="molecule type" value="Genomic_DNA"/>
</dbReference>
<feature type="domain" description="LicD/FKTN/FKRP nucleotidyltransferase" evidence="2">
    <location>
        <begin position="113"/>
        <end position="139"/>
    </location>
</feature>
<organism evidence="5">
    <name type="scientific">Echinostoma caproni</name>
    <dbReference type="NCBI Taxonomy" id="27848"/>
    <lineage>
        <taxon>Eukaryota</taxon>
        <taxon>Metazoa</taxon>
        <taxon>Spiralia</taxon>
        <taxon>Lophotrochozoa</taxon>
        <taxon>Platyhelminthes</taxon>
        <taxon>Trematoda</taxon>
        <taxon>Digenea</taxon>
        <taxon>Plagiorchiida</taxon>
        <taxon>Echinostomata</taxon>
        <taxon>Echinostomatoidea</taxon>
        <taxon>Echinostomatidae</taxon>
        <taxon>Echinostoma</taxon>
    </lineage>
</organism>
<evidence type="ECO:0000313" key="3">
    <source>
        <dbReference type="EMBL" id="VDP68351.1"/>
    </source>
</evidence>
<proteinExistence type="predicted"/>
<evidence type="ECO:0000313" key="5">
    <source>
        <dbReference type="WBParaSite" id="ECPE_0000307401-mRNA-1"/>
    </source>
</evidence>
<keyword evidence="4" id="KW-1185">Reference proteome</keyword>
<protein>
    <submittedName>
        <fullName evidence="5">Lipopolysaccharide choline phosphotransferase</fullName>
    </submittedName>
</protein>
<keyword evidence="1" id="KW-0732">Signal</keyword>
<accession>A0A183A7Y6</accession>
<feature type="signal peptide" evidence="1">
    <location>
        <begin position="1"/>
        <end position="23"/>
    </location>
</feature>
<dbReference type="InterPro" id="IPR007074">
    <property type="entry name" value="LicD/FKTN/FKRP_NTP_transf"/>
</dbReference>
<feature type="chain" id="PRO_5043137942" evidence="1">
    <location>
        <begin position="24"/>
        <end position="357"/>
    </location>
</feature>